<dbReference type="RefSeq" id="WP_317226229.1">
    <property type="nucleotide sequence ID" value="NZ_JAWJEJ010000001.1"/>
</dbReference>
<accession>A0ABU3Y6P0</accession>
<dbReference type="EMBL" id="JAWJEJ010000001">
    <property type="protein sequence ID" value="MDV3457066.1"/>
    <property type="molecule type" value="Genomic_DNA"/>
</dbReference>
<comment type="caution">
    <text evidence="3">The sequence shown here is derived from an EMBL/GenBank/DDBJ whole genome shotgun (WGS) entry which is preliminary data.</text>
</comment>
<sequence>METVQVDSIATILLQLAAAVLLAAGSWGIARFTKWLGLQNNAQINSAMEAALQKSVTYGLQQAQDTIRQKGWDHIEVKNQALASALPYMTERFTATLKQAGVDVKNEAALKNVVAQALDRAFPAAAAVAAASPATPPATAPNPAHTAELPPPQGVVVTGVSEQL</sequence>
<dbReference type="Proteomes" id="UP001273531">
    <property type="component" value="Unassembled WGS sequence"/>
</dbReference>
<reference evidence="3 4" key="1">
    <citation type="submission" date="2023-10" db="EMBL/GenBank/DDBJ databases">
        <title>Sphingomonas sp. HF-S4 16S ribosomal RNA gene Genome sequencing and assembly.</title>
        <authorList>
            <person name="Lee H."/>
        </authorList>
    </citation>
    <scope>NUCLEOTIDE SEQUENCE [LARGE SCALE GENOMIC DNA]</scope>
    <source>
        <strain evidence="3 4">HF-S4</strain>
    </source>
</reference>
<evidence type="ECO:0000313" key="4">
    <source>
        <dbReference type="Proteomes" id="UP001273531"/>
    </source>
</evidence>
<gene>
    <name evidence="3" type="ORF">RZN05_08740</name>
</gene>
<feature type="region of interest" description="Disordered" evidence="1">
    <location>
        <begin position="133"/>
        <end position="164"/>
    </location>
</feature>
<protein>
    <submittedName>
        <fullName evidence="3">Uncharacterized protein</fullName>
    </submittedName>
</protein>
<proteinExistence type="predicted"/>
<name>A0ABU3Y6P0_9SPHN</name>
<keyword evidence="4" id="KW-1185">Reference proteome</keyword>
<keyword evidence="2" id="KW-0472">Membrane</keyword>
<feature type="transmembrane region" description="Helical" evidence="2">
    <location>
        <begin position="12"/>
        <end position="30"/>
    </location>
</feature>
<evidence type="ECO:0000313" key="3">
    <source>
        <dbReference type="EMBL" id="MDV3457066.1"/>
    </source>
</evidence>
<evidence type="ECO:0000256" key="1">
    <source>
        <dbReference type="SAM" id="MobiDB-lite"/>
    </source>
</evidence>
<evidence type="ECO:0000256" key="2">
    <source>
        <dbReference type="SAM" id="Phobius"/>
    </source>
</evidence>
<keyword evidence="2" id="KW-0812">Transmembrane</keyword>
<organism evidence="3 4">
    <name type="scientific">Sphingomonas agrestis</name>
    <dbReference type="NCBI Taxonomy" id="3080540"/>
    <lineage>
        <taxon>Bacteria</taxon>
        <taxon>Pseudomonadati</taxon>
        <taxon>Pseudomonadota</taxon>
        <taxon>Alphaproteobacteria</taxon>
        <taxon>Sphingomonadales</taxon>
        <taxon>Sphingomonadaceae</taxon>
        <taxon>Sphingomonas</taxon>
    </lineage>
</organism>
<keyword evidence="2" id="KW-1133">Transmembrane helix</keyword>